<evidence type="ECO:0000313" key="2">
    <source>
        <dbReference type="Proteomes" id="UP000317940"/>
    </source>
</evidence>
<dbReference type="OrthoDB" id="5180856at2"/>
<reference evidence="1 2" key="1">
    <citation type="submission" date="2019-06" db="EMBL/GenBank/DDBJ databases">
        <title>Sequencing the genomes of 1000 actinobacteria strains.</title>
        <authorList>
            <person name="Klenk H.-P."/>
        </authorList>
    </citation>
    <scope>NUCLEOTIDE SEQUENCE [LARGE SCALE GENOMIC DNA]</scope>
    <source>
        <strain evidence="1 2">DSM 44826</strain>
    </source>
</reference>
<dbReference type="Proteomes" id="UP000317940">
    <property type="component" value="Unassembled WGS sequence"/>
</dbReference>
<name>A0A561SDX6_9ACTN</name>
<dbReference type="SUPFAM" id="SSF53448">
    <property type="entry name" value="Nucleotide-diphospho-sugar transferases"/>
    <property type="match status" value="1"/>
</dbReference>
<accession>A0A561SDX6</accession>
<dbReference type="RefSeq" id="WP_145911025.1">
    <property type="nucleotide sequence ID" value="NZ_BAAAMZ010000005.1"/>
</dbReference>
<evidence type="ECO:0000313" key="1">
    <source>
        <dbReference type="EMBL" id="TWF73048.1"/>
    </source>
</evidence>
<protein>
    <recommendedName>
        <fullName evidence="3">Hemolytic protein HlpA-like protein</fullName>
    </recommendedName>
</protein>
<keyword evidence="2" id="KW-1185">Reference proteome</keyword>
<evidence type="ECO:0008006" key="3">
    <source>
        <dbReference type="Google" id="ProtNLM"/>
    </source>
</evidence>
<organism evidence="1 2">
    <name type="scientific">Kitasatospora viridis</name>
    <dbReference type="NCBI Taxonomy" id="281105"/>
    <lineage>
        <taxon>Bacteria</taxon>
        <taxon>Bacillati</taxon>
        <taxon>Actinomycetota</taxon>
        <taxon>Actinomycetes</taxon>
        <taxon>Kitasatosporales</taxon>
        <taxon>Streptomycetaceae</taxon>
        <taxon>Kitasatospora</taxon>
    </lineage>
</organism>
<sequence>MRDGSHVPVLLIAFNRPDLTSIALDRLRQIRPRRVYLAVDGPRPGTPGDERLVTEVRRRLESGIDWPSDVVSRFAERNQGCMLGVSNAIDWFFRHVDQGIILEDDCLPDPSFFPYAAELLERYAADDDVMHIGGTNPLPPGLRPHSYYFSKYNHIWGWATWRRAWQHYDVSLADWPDVKARRTHHAFFPDDTERRMWERRWDAVRAGESRDNWDYQWFFARLLRGMAIVPAVNLVSNIGFRRDATHTRNTGDEEAALPCLTMRQPLVHPAGKEIDTELDTRYFERHVYPDARKYRLHDSPEAT</sequence>
<proteinExistence type="predicted"/>
<gene>
    <name evidence="1" type="ORF">FHX73_16199</name>
</gene>
<dbReference type="InterPro" id="IPR029044">
    <property type="entry name" value="Nucleotide-diphossugar_trans"/>
</dbReference>
<comment type="caution">
    <text evidence="1">The sequence shown here is derived from an EMBL/GenBank/DDBJ whole genome shotgun (WGS) entry which is preliminary data.</text>
</comment>
<dbReference type="EMBL" id="VIWT01000006">
    <property type="protein sequence ID" value="TWF73048.1"/>
    <property type="molecule type" value="Genomic_DNA"/>
</dbReference>
<dbReference type="Gene3D" id="3.90.550.10">
    <property type="entry name" value="Spore Coat Polysaccharide Biosynthesis Protein SpsA, Chain A"/>
    <property type="match status" value="1"/>
</dbReference>
<dbReference type="AlphaFoldDB" id="A0A561SDX6"/>